<feature type="region of interest" description="Disordered" evidence="4">
    <location>
        <begin position="503"/>
        <end position="558"/>
    </location>
</feature>
<feature type="compositionally biased region" description="Basic and acidic residues" evidence="4">
    <location>
        <begin position="612"/>
        <end position="632"/>
    </location>
</feature>
<keyword evidence="1" id="KW-0723">Serine/threonine-protein kinase</keyword>
<protein>
    <submittedName>
        <fullName evidence="6">Alpha- kinase 1</fullName>
    </submittedName>
</protein>
<gene>
    <name evidence="6" type="ORF">PECUL_23A031561</name>
</gene>
<feature type="compositionally biased region" description="Polar residues" evidence="4">
    <location>
        <begin position="724"/>
        <end position="736"/>
    </location>
</feature>
<dbReference type="Pfam" id="PF02816">
    <property type="entry name" value="Alpha_kinase"/>
    <property type="match status" value="1"/>
</dbReference>
<dbReference type="PANTHER" id="PTHR46747:SF1">
    <property type="entry name" value="ALPHA-PROTEIN KINASE 1"/>
    <property type="match status" value="1"/>
</dbReference>
<feature type="region of interest" description="Disordered" evidence="4">
    <location>
        <begin position="789"/>
        <end position="814"/>
    </location>
</feature>
<sequence length="1165" mass="130651">MNNQEVVAVLEECKQKLESLDSEVSKPSEEEKNDHQWCKDSLPEDLTNLIQEAKEMKWPFVPERWQYKQATSPEDKTNLQDIINPRLRDLLVFLKASIAVADSTTAAAIVFLIDRFLYWTDASTRLLRVAKALHKIWPDTPIAPQVVIRQARISVNSGKLLKAEYILSSLIINKGTTGSWHYATENDRILVQSVCVQIRGQILQKLGLWYEAAELIWASIVGFSELPNPDKKGIATSLGVLADIFISMSEENYQRFKKSSHVCLSLLEEFDHRLLSAAEACKLAATFSSYTPLFVLTNLNIRGTCLLSYSLSKECPKQNRLHYLSEAKESFEIGLLTKKKGEQVTSKQELHSFVKSAYSLSIVHRWLHGDNVRNKEVTLLCREAMEKLAMYSVLTDKQDKGNLANHIMYLVESLKEQLMVDAFPKSDECSYVPDSYRDCLKKTIVNGKVRFSVILNLFSYHHKSVCDAFQSTCRNQNAGEVESGVCVTALKTLDTVSTTEDIDCPTTGDSDLRSRKDNSRRMGIERSNAINHFPGDEKRKLFSRSNNSNSSTSGSLKSWCNVSNSSSSWESFGFNNELDEFKEAGIDGGKIGSPCSTAASDDIDENCPGVSKDPEDISFEHLSIHETEEARSRPNNQHTLVNKTNESETSVIGSRLATTVPDVRGQNPCLGANFYEIFDPTAETESATDTTNQPTDIAKNDHSVKLDLAGKMLSCGIDPEGETVDTTADLSVSTHEPSTKKFPYPSTSKNEVKHQLSVVSSEDGFVALNMETNSQDVYEVSVLKKQQSADSASSKRTLQQQKSTHSVSSKSDHSNVLPVDFACETTEEEVDKLNLSFTSSHSSLSWSKSAQFSSSLSDSNSFLNSSGSSFVFLKFDDSKIIRPLPPLDDMEYEHLLSGVDNDWLLKKLEGTEKINSLPLHSAYNALLLKFSKNSELWTAQETFVYFGDYVAVSKPGQQRNAFWIHCLHQDETLGRYVGKEYKKPRSILYPFSDVERQMTAQYYVNEFNKRLYELNVPTQLFYIPSYVLLILEDKNIKGCVSVEPYVLGEFVKLSNNKEVVKTQYEATKYGLAFGHFAYEFSGHSDIVVDLQGWVTGNKKGEALIYLTDPQIHSVNNTADGSSTNREATCTNFGKRGIRFFFSKQHAECNEICHSLSLTRPDLSNL</sequence>
<dbReference type="GO" id="GO:0004674">
    <property type="term" value="F:protein serine/threonine kinase activity"/>
    <property type="evidence" value="ECO:0007669"/>
    <property type="project" value="UniProtKB-KW"/>
</dbReference>
<evidence type="ECO:0000256" key="2">
    <source>
        <dbReference type="ARBA" id="ARBA00022679"/>
    </source>
</evidence>
<evidence type="ECO:0000256" key="4">
    <source>
        <dbReference type="SAM" id="MobiDB-lite"/>
    </source>
</evidence>
<feature type="compositionally biased region" description="Polar residues" evidence="4">
    <location>
        <begin position="633"/>
        <end position="652"/>
    </location>
</feature>
<feature type="region of interest" description="Disordered" evidence="4">
    <location>
        <begin position="592"/>
        <end position="652"/>
    </location>
</feature>
<dbReference type="CDD" id="cd16969">
    <property type="entry name" value="Alpha_kinase_ALPK1"/>
    <property type="match status" value="1"/>
</dbReference>
<feature type="region of interest" description="Disordered" evidence="4">
    <location>
        <begin position="723"/>
        <end position="751"/>
    </location>
</feature>
<feature type="compositionally biased region" description="Basic and acidic residues" evidence="4">
    <location>
        <begin position="510"/>
        <end position="524"/>
    </location>
</feature>
<dbReference type="Gene3D" id="3.20.200.10">
    <property type="entry name" value="MHCK/EF2 kinase"/>
    <property type="match status" value="1"/>
</dbReference>
<dbReference type="GO" id="GO:0002753">
    <property type="term" value="P:cytoplasmic pattern recognition receptor signaling pathway"/>
    <property type="evidence" value="ECO:0007669"/>
    <property type="project" value="TreeGrafter"/>
</dbReference>
<evidence type="ECO:0000313" key="7">
    <source>
        <dbReference type="Proteomes" id="UP001295444"/>
    </source>
</evidence>
<evidence type="ECO:0000256" key="3">
    <source>
        <dbReference type="ARBA" id="ARBA00022777"/>
    </source>
</evidence>
<dbReference type="GO" id="GO:0048029">
    <property type="term" value="F:monosaccharide binding"/>
    <property type="evidence" value="ECO:0007669"/>
    <property type="project" value="TreeGrafter"/>
</dbReference>
<evidence type="ECO:0000313" key="6">
    <source>
        <dbReference type="EMBL" id="CAH2300747.1"/>
    </source>
</evidence>
<feature type="compositionally biased region" description="Low complexity" evidence="4">
    <location>
        <begin position="789"/>
        <end position="809"/>
    </location>
</feature>
<dbReference type="PROSITE" id="PS51158">
    <property type="entry name" value="ALPHA_KINASE"/>
    <property type="match status" value="1"/>
</dbReference>
<dbReference type="GO" id="GO:0005929">
    <property type="term" value="C:cilium"/>
    <property type="evidence" value="ECO:0007669"/>
    <property type="project" value="TreeGrafter"/>
</dbReference>
<dbReference type="InterPro" id="IPR004166">
    <property type="entry name" value="a-kinase_dom"/>
</dbReference>
<keyword evidence="2" id="KW-0808">Transferase</keyword>
<dbReference type="GO" id="GO:0005524">
    <property type="term" value="F:ATP binding"/>
    <property type="evidence" value="ECO:0007669"/>
    <property type="project" value="InterPro"/>
</dbReference>
<name>A0AAD1SJ07_PELCU</name>
<dbReference type="Gene3D" id="3.30.200.20">
    <property type="entry name" value="Phosphorylase Kinase, domain 1"/>
    <property type="match status" value="1"/>
</dbReference>
<dbReference type="InterPro" id="IPR043529">
    <property type="entry name" value="ALPK1"/>
</dbReference>
<dbReference type="InterPro" id="IPR011009">
    <property type="entry name" value="Kinase-like_dom_sf"/>
</dbReference>
<organism evidence="6 7">
    <name type="scientific">Pelobates cultripes</name>
    <name type="common">Western spadefoot toad</name>
    <dbReference type="NCBI Taxonomy" id="61616"/>
    <lineage>
        <taxon>Eukaryota</taxon>
        <taxon>Metazoa</taxon>
        <taxon>Chordata</taxon>
        <taxon>Craniata</taxon>
        <taxon>Vertebrata</taxon>
        <taxon>Euteleostomi</taxon>
        <taxon>Amphibia</taxon>
        <taxon>Batrachia</taxon>
        <taxon>Anura</taxon>
        <taxon>Pelobatoidea</taxon>
        <taxon>Pelobatidae</taxon>
        <taxon>Pelobates</taxon>
    </lineage>
</organism>
<dbReference type="PANTHER" id="PTHR46747">
    <property type="entry name" value="ALPHA-PROTEIN KINASE 1"/>
    <property type="match status" value="1"/>
</dbReference>
<keyword evidence="7" id="KW-1185">Reference proteome</keyword>
<feature type="domain" description="Alpha-type protein kinase" evidence="5">
    <location>
        <begin position="929"/>
        <end position="1160"/>
    </location>
</feature>
<dbReference type="AlphaFoldDB" id="A0AAD1SJ07"/>
<dbReference type="EMBL" id="OW240917">
    <property type="protein sequence ID" value="CAH2300747.1"/>
    <property type="molecule type" value="Genomic_DNA"/>
</dbReference>
<dbReference type="SUPFAM" id="SSF56112">
    <property type="entry name" value="Protein kinase-like (PK-like)"/>
    <property type="match status" value="1"/>
</dbReference>
<accession>A0AAD1SJ07</accession>
<proteinExistence type="predicted"/>
<dbReference type="GO" id="GO:0045087">
    <property type="term" value="P:innate immune response"/>
    <property type="evidence" value="ECO:0007669"/>
    <property type="project" value="TreeGrafter"/>
</dbReference>
<keyword evidence="3 6" id="KW-0418">Kinase</keyword>
<dbReference type="Proteomes" id="UP001295444">
    <property type="component" value="Chromosome 06"/>
</dbReference>
<reference evidence="6" key="1">
    <citation type="submission" date="2022-03" db="EMBL/GenBank/DDBJ databases">
        <authorList>
            <person name="Alioto T."/>
            <person name="Alioto T."/>
            <person name="Gomez Garrido J."/>
        </authorList>
    </citation>
    <scope>NUCLEOTIDE SEQUENCE</scope>
</reference>
<feature type="compositionally biased region" description="Low complexity" evidence="4">
    <location>
        <begin position="543"/>
        <end position="558"/>
    </location>
</feature>
<evidence type="ECO:0000256" key="1">
    <source>
        <dbReference type="ARBA" id="ARBA00022527"/>
    </source>
</evidence>
<evidence type="ECO:0000259" key="5">
    <source>
        <dbReference type="PROSITE" id="PS51158"/>
    </source>
</evidence>
<dbReference type="SMART" id="SM00811">
    <property type="entry name" value="Alpha_kinase"/>
    <property type="match status" value="1"/>
</dbReference>